<sequence>MWMKLWLAKRELRFALDADVDSKYCRATFLKICVGMILCGSHDAAMTQKRYRGIHFDGVFGASEPNRKTGGRATFL</sequence>
<evidence type="ECO:0000313" key="1">
    <source>
        <dbReference type="EMBL" id="KAJ5465974.1"/>
    </source>
</evidence>
<accession>A0A9W9WJ33</accession>
<dbReference type="AlphaFoldDB" id="A0A9W9WJ33"/>
<gene>
    <name evidence="1" type="ORF">N7530_009761</name>
</gene>
<protein>
    <submittedName>
        <fullName evidence="1">Uncharacterized protein</fullName>
    </submittedName>
</protein>
<organism evidence="1 2">
    <name type="scientific">Penicillium desertorum</name>
    <dbReference type="NCBI Taxonomy" id="1303715"/>
    <lineage>
        <taxon>Eukaryota</taxon>
        <taxon>Fungi</taxon>
        <taxon>Dikarya</taxon>
        <taxon>Ascomycota</taxon>
        <taxon>Pezizomycotina</taxon>
        <taxon>Eurotiomycetes</taxon>
        <taxon>Eurotiomycetidae</taxon>
        <taxon>Eurotiales</taxon>
        <taxon>Aspergillaceae</taxon>
        <taxon>Penicillium</taxon>
    </lineage>
</organism>
<proteinExistence type="predicted"/>
<name>A0A9W9WJ33_9EURO</name>
<dbReference type="EMBL" id="JAPWDO010000006">
    <property type="protein sequence ID" value="KAJ5465974.1"/>
    <property type="molecule type" value="Genomic_DNA"/>
</dbReference>
<reference evidence="1" key="2">
    <citation type="journal article" date="2023" name="IMA Fungus">
        <title>Comparative genomic study of the Penicillium genus elucidates a diverse pangenome and 15 lateral gene transfer events.</title>
        <authorList>
            <person name="Petersen C."/>
            <person name="Sorensen T."/>
            <person name="Nielsen M.R."/>
            <person name="Sondergaard T.E."/>
            <person name="Sorensen J.L."/>
            <person name="Fitzpatrick D.A."/>
            <person name="Frisvad J.C."/>
            <person name="Nielsen K.L."/>
        </authorList>
    </citation>
    <scope>NUCLEOTIDE SEQUENCE</scope>
    <source>
        <strain evidence="1">IBT 17660</strain>
    </source>
</reference>
<keyword evidence="2" id="KW-1185">Reference proteome</keyword>
<comment type="caution">
    <text evidence="1">The sequence shown here is derived from an EMBL/GenBank/DDBJ whole genome shotgun (WGS) entry which is preliminary data.</text>
</comment>
<evidence type="ECO:0000313" key="2">
    <source>
        <dbReference type="Proteomes" id="UP001147760"/>
    </source>
</evidence>
<dbReference type="Proteomes" id="UP001147760">
    <property type="component" value="Unassembled WGS sequence"/>
</dbReference>
<reference evidence="1" key="1">
    <citation type="submission" date="2022-12" db="EMBL/GenBank/DDBJ databases">
        <authorList>
            <person name="Petersen C."/>
        </authorList>
    </citation>
    <scope>NUCLEOTIDE SEQUENCE</scope>
    <source>
        <strain evidence="1">IBT 17660</strain>
    </source>
</reference>